<dbReference type="HOGENOM" id="CLU_370181_0_0_1"/>
<evidence type="ECO:0000313" key="2">
    <source>
        <dbReference type="EMBL" id="EDW91719.2"/>
    </source>
</evidence>
<dbReference type="EMBL" id="CM000158">
    <property type="protein sequence ID" value="EDW91719.2"/>
    <property type="molecule type" value="Genomic_DNA"/>
</dbReference>
<sequence>MFLLSDKVSLCPALTMNILKSTRLLDRNCLRDKIQGLSPLLRTMDWPPNRDSVFRATWSYYANGCQERLTGIRRRIEQNARIVAPSKEPTTQLTVDLKLPHNGQQLPPGVDLDEHIYQELVSCFRNAKSSVSQKKTSAKRSKVQKYFDMHKFSTPEQYNSWKRQELQVDQMLQNSDDPYLKEEMHKKLHRLRKLTKLQPLVVLPNQEKGDIEKLNVSLTRKRKSRQKSISKLKGESESRKNSTKITDIIITHKDPSKTSKIQNPTETGKKQNSSETAEIQNTNKTSKIHSPSITAKIQNLSSRSSSKRRTKSVNSKRSSGKSASSTILAYHPSLESIVSSIRSTRSYRPYVKRTVKSDQSSDSGGIFGIDESPHLNVDTTSVASEKLKKAKNSQLRKNVKNHKLIKERKNIEKAKSENPKVHKHSKPPKASSQHSVKIDSKLDSLNVSFLKSKEKASKQRSFGPKANPKVHGHAKHPKTSSLHSLKVDSKLDSINVSFLRSKEKAYKQRSMGSQASVRKSKSEGTIEEAKSVELRHSFASKSMSQFLSKLPTPNSNEYIEQISKGLPSSDATLIRNLHNKFNESVVSLYRGQITNSNNGSEIHEIQQSFVPSGDHHGWSLRGKTMAFVRPTTYTRISLRKRDQSEVAEKSIEREASETTALSSIIATQPDATTTKEPDLRLQSKTISVDEILSCVEAKPLLISDLISEFMLAYGSKISFFETYPDLFKSNKLESFTTTNAKEVPKKCNRKRKVKKVKDVKKKTSQHSRRTCSLCNCVRRKRSELQPYMKRMQKRRQRLELKTYYIQRISKCRENLKQHPLKACTREGLAICYQTLNLCQQIVEQKLSKRTEECQLK</sequence>
<gene>
    <name evidence="2" type="primary">Dyak\GE13953</name>
    <name evidence="2" type="synonym">dyak_GLEANR_14118</name>
    <name evidence="2" type="synonym">GE13953</name>
    <name evidence="2" type="ORF">Dyak_GE13953</name>
</gene>
<proteinExistence type="predicted"/>
<feature type="region of interest" description="Disordered" evidence="1">
    <location>
        <begin position="453"/>
        <end position="486"/>
    </location>
</feature>
<feature type="compositionally biased region" description="Basic and acidic residues" evidence="1">
    <location>
        <begin position="408"/>
        <end position="420"/>
    </location>
</feature>
<keyword evidence="3" id="KW-1185">Reference proteome</keyword>
<organism evidence="2 3">
    <name type="scientific">Drosophila yakuba</name>
    <name type="common">Fruit fly</name>
    <dbReference type="NCBI Taxonomy" id="7245"/>
    <lineage>
        <taxon>Eukaryota</taxon>
        <taxon>Metazoa</taxon>
        <taxon>Ecdysozoa</taxon>
        <taxon>Arthropoda</taxon>
        <taxon>Hexapoda</taxon>
        <taxon>Insecta</taxon>
        <taxon>Pterygota</taxon>
        <taxon>Neoptera</taxon>
        <taxon>Endopterygota</taxon>
        <taxon>Diptera</taxon>
        <taxon>Brachycera</taxon>
        <taxon>Muscomorpha</taxon>
        <taxon>Ephydroidea</taxon>
        <taxon>Drosophilidae</taxon>
        <taxon>Drosophila</taxon>
        <taxon>Sophophora</taxon>
    </lineage>
</organism>
<dbReference type="SMR" id="B4P518"/>
<feature type="compositionally biased region" description="Basic residues" evidence="1">
    <location>
        <begin position="468"/>
        <end position="478"/>
    </location>
</feature>
<dbReference type="AlphaFoldDB" id="B4P518"/>
<name>B4P518_DROYA</name>
<dbReference type="OrthoDB" id="7868721at2759"/>
<feature type="compositionally biased region" description="Low complexity" evidence="1">
    <location>
        <begin position="312"/>
        <end position="325"/>
    </location>
</feature>
<evidence type="ECO:0000256" key="1">
    <source>
        <dbReference type="SAM" id="MobiDB-lite"/>
    </source>
</evidence>
<feature type="region of interest" description="Disordered" evidence="1">
    <location>
        <begin position="214"/>
        <end position="325"/>
    </location>
</feature>
<dbReference type="KEGG" id="dya:Dyak_GE13953"/>
<feature type="compositionally biased region" description="Basic residues" evidence="1">
    <location>
        <begin position="219"/>
        <end position="230"/>
    </location>
</feature>
<reference evidence="2 3" key="2">
    <citation type="journal article" date="2007" name="PLoS Biol.">
        <title>Principles of genome evolution in the Drosophila melanogaster species group.</title>
        <authorList>
            <person name="Ranz J.M."/>
            <person name="Maurin D."/>
            <person name="Chan Y.S."/>
            <person name="von Grotthuss M."/>
            <person name="Hillier L.W."/>
            <person name="Roote J."/>
            <person name="Ashburner M."/>
            <person name="Bergman C.M."/>
        </authorList>
    </citation>
    <scope>NUCLEOTIDE SEQUENCE [LARGE SCALE GENOMIC DNA]</scope>
    <source>
        <strain evidence="3">Tai18E2 / Tucson 14021-0261.01</strain>
    </source>
</reference>
<evidence type="ECO:0000313" key="3">
    <source>
        <dbReference type="Proteomes" id="UP000002282"/>
    </source>
</evidence>
<dbReference type="Proteomes" id="UP000002282">
    <property type="component" value="Chromosome 2R"/>
</dbReference>
<protein>
    <submittedName>
        <fullName evidence="2">Uncharacterized protein</fullName>
    </submittedName>
</protein>
<feature type="region of interest" description="Disordered" evidence="1">
    <location>
        <begin position="408"/>
        <end position="438"/>
    </location>
</feature>
<feature type="compositionally biased region" description="Polar residues" evidence="1">
    <location>
        <begin position="258"/>
        <end position="300"/>
    </location>
</feature>
<reference evidence="2 3" key="1">
    <citation type="journal article" date="2007" name="Nature">
        <title>Evolution of genes and genomes on the Drosophila phylogeny.</title>
        <authorList>
            <consortium name="Drosophila 12 Genomes Consortium"/>
            <person name="Clark A.G."/>
            <person name="Eisen M.B."/>
            <person name="Smith D.R."/>
            <person name="Bergman C.M."/>
            <person name="Oliver B."/>
            <person name="Markow T.A."/>
            <person name="Kaufman T.C."/>
            <person name="Kellis M."/>
            <person name="Gelbart W."/>
            <person name="Iyer V.N."/>
            <person name="Pollard D.A."/>
            <person name="Sackton T.B."/>
            <person name="Larracuente A.M."/>
            <person name="Singh N.D."/>
            <person name="Abad J.P."/>
            <person name="Abt D.N."/>
            <person name="Adryan B."/>
            <person name="Aguade M."/>
            <person name="Akashi H."/>
            <person name="Anderson W.W."/>
            <person name="Aquadro C.F."/>
            <person name="Ardell D.H."/>
            <person name="Arguello R."/>
            <person name="Artieri C.G."/>
            <person name="Barbash D.A."/>
            <person name="Barker D."/>
            <person name="Barsanti P."/>
            <person name="Batterham P."/>
            <person name="Batzoglou S."/>
            <person name="Begun D."/>
            <person name="Bhutkar A."/>
            <person name="Blanco E."/>
            <person name="Bosak S.A."/>
            <person name="Bradley R.K."/>
            <person name="Brand A.D."/>
            <person name="Brent M.R."/>
            <person name="Brooks A.N."/>
            <person name="Brown R.H."/>
            <person name="Butlin R.K."/>
            <person name="Caggese C."/>
            <person name="Calvi B.R."/>
            <person name="Bernardo de Carvalho A."/>
            <person name="Caspi A."/>
            <person name="Castrezana S."/>
            <person name="Celniker S.E."/>
            <person name="Chang J.L."/>
            <person name="Chapple C."/>
            <person name="Chatterji S."/>
            <person name="Chinwalla A."/>
            <person name="Civetta A."/>
            <person name="Clifton S.W."/>
            <person name="Comeron J.M."/>
            <person name="Costello J.C."/>
            <person name="Coyne J.A."/>
            <person name="Daub J."/>
            <person name="David R.G."/>
            <person name="Delcher A.L."/>
            <person name="Delehaunty K."/>
            <person name="Do C.B."/>
            <person name="Ebling H."/>
            <person name="Edwards K."/>
            <person name="Eickbush T."/>
            <person name="Evans J.D."/>
            <person name="Filipski A."/>
            <person name="Findeiss S."/>
            <person name="Freyhult E."/>
            <person name="Fulton L."/>
            <person name="Fulton R."/>
            <person name="Garcia A.C."/>
            <person name="Gardiner A."/>
            <person name="Garfield D.A."/>
            <person name="Garvin B.E."/>
            <person name="Gibson G."/>
            <person name="Gilbert D."/>
            <person name="Gnerre S."/>
            <person name="Godfrey J."/>
            <person name="Good R."/>
            <person name="Gotea V."/>
            <person name="Gravely B."/>
            <person name="Greenberg A.J."/>
            <person name="Griffiths-Jones S."/>
            <person name="Gross S."/>
            <person name="Guigo R."/>
            <person name="Gustafson E.A."/>
            <person name="Haerty W."/>
            <person name="Hahn M.W."/>
            <person name="Halligan D.L."/>
            <person name="Halpern A.L."/>
            <person name="Halter G.M."/>
            <person name="Han M.V."/>
            <person name="Heger A."/>
            <person name="Hillier L."/>
            <person name="Hinrichs A.S."/>
            <person name="Holmes I."/>
            <person name="Hoskins R.A."/>
            <person name="Hubisz M.J."/>
            <person name="Hultmark D."/>
            <person name="Huntley M.A."/>
            <person name="Jaffe D.B."/>
            <person name="Jagadeeshan S."/>
            <person name="Jeck W.R."/>
            <person name="Johnson J."/>
            <person name="Jones C.D."/>
            <person name="Jordan W.C."/>
            <person name="Karpen G.H."/>
            <person name="Kataoka E."/>
            <person name="Keightley P.D."/>
            <person name="Kheradpour P."/>
            <person name="Kirkness E.F."/>
            <person name="Koerich L.B."/>
            <person name="Kristiansen K."/>
            <person name="Kudrna D."/>
            <person name="Kulathinal R.J."/>
            <person name="Kumar S."/>
            <person name="Kwok R."/>
            <person name="Lander E."/>
            <person name="Langley C.H."/>
            <person name="Lapoint R."/>
            <person name="Lazzaro B.P."/>
            <person name="Lee S.J."/>
            <person name="Levesque L."/>
            <person name="Li R."/>
            <person name="Lin C.F."/>
            <person name="Lin M.F."/>
            <person name="Lindblad-Toh K."/>
            <person name="Llopart A."/>
            <person name="Long M."/>
            <person name="Low L."/>
            <person name="Lozovsky E."/>
            <person name="Lu J."/>
            <person name="Luo M."/>
            <person name="Machado C.A."/>
            <person name="Makalowski W."/>
            <person name="Marzo M."/>
            <person name="Matsuda M."/>
            <person name="Matzkin L."/>
            <person name="McAllister B."/>
            <person name="McBride C.S."/>
            <person name="McKernan B."/>
            <person name="McKernan K."/>
            <person name="Mendez-Lago M."/>
            <person name="Minx P."/>
            <person name="Mollenhauer M.U."/>
            <person name="Montooth K."/>
            <person name="Mount S.M."/>
            <person name="Mu X."/>
            <person name="Myers E."/>
            <person name="Negre B."/>
            <person name="Newfeld S."/>
            <person name="Nielsen R."/>
            <person name="Noor M.A."/>
            <person name="O'Grady P."/>
            <person name="Pachter L."/>
            <person name="Papaceit M."/>
            <person name="Parisi M.J."/>
            <person name="Parisi M."/>
            <person name="Parts L."/>
            <person name="Pedersen J.S."/>
            <person name="Pesole G."/>
            <person name="Phillippy A.M."/>
            <person name="Ponting C.P."/>
            <person name="Pop M."/>
            <person name="Porcelli D."/>
            <person name="Powell J.R."/>
            <person name="Prohaska S."/>
            <person name="Pruitt K."/>
            <person name="Puig M."/>
            <person name="Quesneville H."/>
            <person name="Ram K.R."/>
            <person name="Rand D."/>
            <person name="Rasmussen M.D."/>
            <person name="Reed L.K."/>
            <person name="Reenan R."/>
            <person name="Reily A."/>
            <person name="Remington K.A."/>
            <person name="Rieger T.T."/>
            <person name="Ritchie M.G."/>
            <person name="Robin C."/>
            <person name="Rogers Y.H."/>
            <person name="Rohde C."/>
            <person name="Rozas J."/>
            <person name="Rubenfield M.J."/>
            <person name="Ruiz A."/>
            <person name="Russo S."/>
            <person name="Salzberg S.L."/>
            <person name="Sanchez-Gracia A."/>
            <person name="Saranga D.J."/>
            <person name="Sato H."/>
            <person name="Schaeffer S.W."/>
            <person name="Schatz M.C."/>
            <person name="Schlenke T."/>
            <person name="Schwartz R."/>
            <person name="Segarra C."/>
            <person name="Singh R.S."/>
            <person name="Sirot L."/>
            <person name="Sirota M."/>
            <person name="Sisneros N.B."/>
            <person name="Smith C.D."/>
            <person name="Smith T.F."/>
            <person name="Spieth J."/>
            <person name="Stage D.E."/>
            <person name="Stark A."/>
            <person name="Stephan W."/>
            <person name="Strausberg R.L."/>
            <person name="Strempel S."/>
            <person name="Sturgill D."/>
            <person name="Sutton G."/>
            <person name="Sutton G.G."/>
            <person name="Tao W."/>
            <person name="Teichmann S."/>
            <person name="Tobari Y.N."/>
            <person name="Tomimura Y."/>
            <person name="Tsolas J.M."/>
            <person name="Valente V.L."/>
            <person name="Venter E."/>
            <person name="Venter J.C."/>
            <person name="Vicario S."/>
            <person name="Vieira F.G."/>
            <person name="Vilella A.J."/>
            <person name="Villasante A."/>
            <person name="Walenz B."/>
            <person name="Wang J."/>
            <person name="Wasserman M."/>
            <person name="Watts T."/>
            <person name="Wilson D."/>
            <person name="Wilson R.K."/>
            <person name="Wing R.A."/>
            <person name="Wolfner M.F."/>
            <person name="Wong A."/>
            <person name="Wong G.K."/>
            <person name="Wu C.I."/>
            <person name="Wu G."/>
            <person name="Yamamoto D."/>
            <person name="Yang H.P."/>
            <person name="Yang S.P."/>
            <person name="Yorke J.A."/>
            <person name="Yoshida K."/>
            <person name="Zdobnov E."/>
            <person name="Zhang P."/>
            <person name="Zhang Y."/>
            <person name="Zimin A.V."/>
            <person name="Baldwin J."/>
            <person name="Abdouelleil A."/>
            <person name="Abdulkadir J."/>
            <person name="Abebe A."/>
            <person name="Abera B."/>
            <person name="Abreu J."/>
            <person name="Acer S.C."/>
            <person name="Aftuck L."/>
            <person name="Alexander A."/>
            <person name="An P."/>
            <person name="Anderson E."/>
            <person name="Anderson S."/>
            <person name="Arachi H."/>
            <person name="Azer M."/>
            <person name="Bachantsang P."/>
            <person name="Barry A."/>
            <person name="Bayul T."/>
            <person name="Berlin A."/>
            <person name="Bessette D."/>
            <person name="Bloom T."/>
            <person name="Blye J."/>
            <person name="Boguslavskiy L."/>
            <person name="Bonnet C."/>
            <person name="Boukhgalter B."/>
            <person name="Bourzgui I."/>
            <person name="Brown A."/>
            <person name="Cahill P."/>
            <person name="Channer S."/>
            <person name="Cheshatsang Y."/>
            <person name="Chuda L."/>
            <person name="Citroen M."/>
            <person name="Collymore A."/>
            <person name="Cooke P."/>
            <person name="Costello M."/>
            <person name="D'Aco K."/>
            <person name="Daza R."/>
            <person name="De Haan G."/>
            <person name="DeGray S."/>
            <person name="DeMaso C."/>
            <person name="Dhargay N."/>
            <person name="Dooley K."/>
            <person name="Dooley E."/>
            <person name="Doricent M."/>
            <person name="Dorje P."/>
            <person name="Dorjee K."/>
            <person name="Dupes A."/>
            <person name="Elong R."/>
            <person name="Falk J."/>
            <person name="Farina A."/>
            <person name="Faro S."/>
            <person name="Ferguson D."/>
            <person name="Fisher S."/>
            <person name="Foley C.D."/>
            <person name="Franke A."/>
            <person name="Friedrich D."/>
            <person name="Gadbois L."/>
            <person name="Gearin G."/>
            <person name="Gearin C.R."/>
            <person name="Giannoukos G."/>
            <person name="Goode T."/>
            <person name="Graham J."/>
            <person name="Grandbois E."/>
            <person name="Grewal S."/>
            <person name="Gyaltsen K."/>
            <person name="Hafez N."/>
            <person name="Hagos B."/>
            <person name="Hall J."/>
            <person name="Henson C."/>
            <person name="Hollinger A."/>
            <person name="Honan T."/>
            <person name="Huard M.D."/>
            <person name="Hughes L."/>
            <person name="Hurhula B."/>
            <person name="Husby M.E."/>
            <person name="Kamat A."/>
            <person name="Kanga B."/>
            <person name="Kashin S."/>
            <person name="Khazanovich D."/>
            <person name="Kisner P."/>
            <person name="Lance K."/>
            <person name="Lara M."/>
            <person name="Lee W."/>
            <person name="Lennon N."/>
            <person name="Letendre F."/>
            <person name="LeVine R."/>
            <person name="Lipovsky A."/>
            <person name="Liu X."/>
            <person name="Liu J."/>
            <person name="Liu S."/>
            <person name="Lokyitsang T."/>
            <person name="Lokyitsang Y."/>
            <person name="Lubonja R."/>
            <person name="Lui A."/>
            <person name="MacDonald P."/>
            <person name="Magnisalis V."/>
            <person name="Maru K."/>
            <person name="Matthews C."/>
            <person name="McCusker W."/>
            <person name="McDonough S."/>
            <person name="Mehta T."/>
            <person name="Meldrim J."/>
            <person name="Meneus L."/>
            <person name="Mihai O."/>
            <person name="Mihalev A."/>
            <person name="Mihova T."/>
            <person name="Mittelman R."/>
            <person name="Mlenga V."/>
            <person name="Montmayeur A."/>
            <person name="Mulrain L."/>
            <person name="Navidi A."/>
            <person name="Naylor J."/>
            <person name="Negash T."/>
            <person name="Nguyen T."/>
            <person name="Nguyen N."/>
            <person name="Nicol R."/>
            <person name="Norbu C."/>
            <person name="Norbu N."/>
            <person name="Novod N."/>
            <person name="O'Neill B."/>
            <person name="Osman S."/>
            <person name="Markiewicz E."/>
            <person name="Oyono O.L."/>
            <person name="Patti C."/>
            <person name="Phunkhang P."/>
            <person name="Pierre F."/>
            <person name="Priest M."/>
            <person name="Raghuraman S."/>
            <person name="Rege F."/>
            <person name="Reyes R."/>
            <person name="Rise C."/>
            <person name="Rogov P."/>
            <person name="Ross K."/>
            <person name="Ryan E."/>
            <person name="Settipalli S."/>
            <person name="Shea T."/>
            <person name="Sherpa N."/>
            <person name="Shi L."/>
            <person name="Shih D."/>
            <person name="Sparrow T."/>
            <person name="Spaulding J."/>
            <person name="Stalker J."/>
            <person name="Stange-Thomann N."/>
            <person name="Stavropoulos S."/>
            <person name="Stone C."/>
            <person name="Strader C."/>
            <person name="Tesfaye S."/>
            <person name="Thomson T."/>
            <person name="Thoulutsang Y."/>
            <person name="Thoulutsang D."/>
            <person name="Topham K."/>
            <person name="Topping I."/>
            <person name="Tsamla T."/>
            <person name="Vassiliev H."/>
            <person name="Vo A."/>
            <person name="Wangchuk T."/>
            <person name="Wangdi T."/>
            <person name="Weiand M."/>
            <person name="Wilkinson J."/>
            <person name="Wilson A."/>
            <person name="Yadav S."/>
            <person name="Young G."/>
            <person name="Yu Q."/>
            <person name="Zembek L."/>
            <person name="Zhong D."/>
            <person name="Zimmer A."/>
            <person name="Zwirko Z."/>
            <person name="Jaffe D.B."/>
            <person name="Alvarez P."/>
            <person name="Brockman W."/>
            <person name="Butler J."/>
            <person name="Chin C."/>
            <person name="Gnerre S."/>
            <person name="Grabherr M."/>
            <person name="Kleber M."/>
            <person name="Mauceli E."/>
            <person name="MacCallum I."/>
        </authorList>
    </citation>
    <scope>NUCLEOTIDE SEQUENCE [LARGE SCALE GENOMIC DNA]</scope>
    <source>
        <strain evidence="3">Tai18E2 / Tucson 14021-0261.01</strain>
    </source>
</reference>
<accession>B4P518</accession>